<dbReference type="InterPro" id="IPR044876">
    <property type="entry name" value="HRDC_dom_sf"/>
</dbReference>
<dbReference type="PANTHER" id="PTHR47649:SF1">
    <property type="entry name" value="RIBONUCLEASE D"/>
    <property type="match status" value="1"/>
</dbReference>
<reference evidence="2 3" key="1">
    <citation type="submission" date="2020-12" db="EMBL/GenBank/DDBJ databases">
        <authorList>
            <person name="Awala S.I."/>
            <person name="Gwak J.-H."/>
            <person name="Kim S.-J."/>
            <person name="Rhee S.-K."/>
        </authorList>
    </citation>
    <scope>NUCLEOTIDE SEQUENCE [LARGE SCALE GENOMIC DNA]</scope>
    <source>
        <strain evidence="2 3">IT5</strain>
    </source>
</reference>
<dbReference type="SUPFAM" id="SSF53098">
    <property type="entry name" value="Ribonuclease H-like"/>
    <property type="match status" value="1"/>
</dbReference>
<organism evidence="2 3">
    <name type="scientific">Candidatus Methylacidiphilum infernorum</name>
    <dbReference type="NCBI Taxonomy" id="511746"/>
    <lineage>
        <taxon>Bacteria</taxon>
        <taxon>Pseudomonadati</taxon>
        <taxon>Verrucomicrobiota</taxon>
        <taxon>Methylacidiphilae</taxon>
        <taxon>Methylacidiphilales</taxon>
        <taxon>Methylacidiphilaceae</taxon>
        <taxon>Methylacidiphilum (ex Ratnadevi et al. 2023)</taxon>
    </lineage>
</organism>
<accession>A0ABX7PV53</accession>
<dbReference type="Proteomes" id="UP000663088">
    <property type="component" value="Chromosome"/>
</dbReference>
<dbReference type="InterPro" id="IPR002562">
    <property type="entry name" value="3'-5'_exonuclease_dom"/>
</dbReference>
<keyword evidence="3" id="KW-1185">Reference proteome</keyword>
<dbReference type="InterPro" id="IPR036397">
    <property type="entry name" value="RNaseH_sf"/>
</dbReference>
<dbReference type="InterPro" id="IPR012337">
    <property type="entry name" value="RNaseH-like_sf"/>
</dbReference>
<dbReference type="EMBL" id="CP065956">
    <property type="protein sequence ID" value="QSR86484.1"/>
    <property type="molecule type" value="Genomic_DNA"/>
</dbReference>
<evidence type="ECO:0000259" key="1">
    <source>
        <dbReference type="SMART" id="SM00474"/>
    </source>
</evidence>
<dbReference type="Pfam" id="PF01612">
    <property type="entry name" value="DNA_pol_A_exo1"/>
    <property type="match status" value="1"/>
</dbReference>
<evidence type="ECO:0000313" key="3">
    <source>
        <dbReference type="Proteomes" id="UP000663088"/>
    </source>
</evidence>
<proteinExistence type="predicted"/>
<dbReference type="CDD" id="cd06142">
    <property type="entry name" value="RNaseD_exo"/>
    <property type="match status" value="1"/>
</dbReference>
<protein>
    <submittedName>
        <fullName evidence="2">Ribonuclease D</fullName>
    </submittedName>
</protein>
<gene>
    <name evidence="2" type="ORF">EM20IM_08295</name>
</gene>
<dbReference type="SMART" id="SM00474">
    <property type="entry name" value="35EXOc"/>
    <property type="match status" value="1"/>
</dbReference>
<feature type="domain" description="3'-5' exonuclease" evidence="1">
    <location>
        <begin position="19"/>
        <end position="183"/>
    </location>
</feature>
<sequence length="382" mass="43917">MEQKKEIQPTSIFSTDRPIKWIDNKNALKDFLLLIDPFKPIAIDIEGDSLHHYPEKLCVVSLCQGQHLAVVDCLKNDLYDLWDILSRSEWICHGMDYDLKMLRKAGCPQPRTIFDTHIAAKLCGFEAVGYARLVSLFFQVKLTKEHQKADWSRRPLPPSLINYAAKDVLYLEKLKEILTRLLRSLGRWEWMEQSCKRIQRKIENSFLGSPKEWERIEGVHKLDYLGQSILFELQKWRKELALLRDTPPFKIIKSEDLVQISFISAHGGSIAAIPAVQRLEREVVGDLLKAIEKGKQNGTRKELPSPKKLFLFDKEAAKRFEVLKNKRDKIASFLGIDPALIASRNLLSEMALHPESGCQKLIDEDMICPWQVQLLGLSSTSD</sequence>
<dbReference type="PANTHER" id="PTHR47649">
    <property type="entry name" value="RIBONUCLEASE D"/>
    <property type="match status" value="1"/>
</dbReference>
<dbReference type="InterPro" id="IPR051086">
    <property type="entry name" value="RNase_D-like"/>
</dbReference>
<name>A0ABX7PV53_9BACT</name>
<dbReference type="Gene3D" id="3.30.420.10">
    <property type="entry name" value="Ribonuclease H-like superfamily/Ribonuclease H"/>
    <property type="match status" value="1"/>
</dbReference>
<evidence type="ECO:0000313" key="2">
    <source>
        <dbReference type="EMBL" id="QSR86484.1"/>
    </source>
</evidence>
<dbReference type="RefSeq" id="WP_206846031.1">
    <property type="nucleotide sequence ID" value="NZ_CP065956.1"/>
</dbReference>
<dbReference type="SUPFAM" id="SSF47819">
    <property type="entry name" value="HRDC-like"/>
    <property type="match status" value="1"/>
</dbReference>
<dbReference type="Gene3D" id="1.10.150.80">
    <property type="entry name" value="HRDC domain"/>
    <property type="match status" value="1"/>
</dbReference>
<dbReference type="InterPro" id="IPR010997">
    <property type="entry name" value="HRDC-like_sf"/>
</dbReference>